<dbReference type="InterPro" id="IPR017853">
    <property type="entry name" value="GH"/>
</dbReference>
<dbReference type="AlphaFoldDB" id="A0A1M4YB06"/>
<dbReference type="SUPFAM" id="SSF51445">
    <property type="entry name" value="(Trans)glycosidases"/>
    <property type="match status" value="1"/>
</dbReference>
<accession>A0A1M4YB06</accession>
<keyword evidence="3" id="KW-0326">Glycosidase</keyword>
<reference evidence="4 5" key="1">
    <citation type="submission" date="2016-11" db="EMBL/GenBank/DDBJ databases">
        <authorList>
            <person name="Jaros S."/>
            <person name="Januszkiewicz K."/>
            <person name="Wedrychowicz H."/>
        </authorList>
    </citation>
    <scope>NUCLEOTIDE SEQUENCE [LARGE SCALE GENOMIC DNA]</scope>
    <source>
        <strain evidence="4 5">DSM 26883</strain>
    </source>
</reference>
<proteinExistence type="inferred from homology"/>
<name>A0A1M4YB06_9BACE</name>
<dbReference type="EMBL" id="FQVD01000010">
    <property type="protein sequence ID" value="SHF02829.1"/>
    <property type="molecule type" value="Genomic_DNA"/>
</dbReference>
<sequence length="705" mass="80659">MSKFLATSFRYLVISLLLLICFHPLIQGANKKIKNNNWEISYQPSTRTIDYSYKGQNILKGTFVKAKVNTTEIRSCDFKTTEIQKEKINDGVGKGKKYTITYSDGPLSNIKIEQNYYFYSSKEYFLTEVWLCSANEKITSNYIAPVYTSEKNSFLPQDSTNRVLRVPYDNDAFVSYLSAPLKEEGISFEVTAIFNGISRNGLVIGSVEHDTWKTGIRYQGENDRYITHLECFGGITHELTRDISDRSDRPSKEHGSVRGTRLKSPQIFVGYFNDWRKGMEKFGEMNAAITPPRQWNSGTPFGWNSWAAMATKVNYEGAVDVADFIKLELQPNSFENDNTIYIGLDSFWDNFNEEQLIAFARHCKENGQKAGIYWCPFSDWFGNADGFVEGTDQQWKYKDIYLYANGKPRKIESLAVDPTHPGTKSRMKHYIEKFKKWGYTYIKLDFINNGSLEADSFYNPDVTTGTQAYNEGMKYLSELCGNDMFMALSIAPVFPAQYGNSRRISCDTWGAMSEQGWGTTNYMLNSLSFGWWLDRVYTFNDADHILLHKPEEAENYKEGANRARITSAVITGIYMLGDNFSTKGSIPGSEEARRKAVSLVTNKEINEIARLGKSFYPVEGFTAQSPEKAESMYMMETNKYTYIVIFNFDITSVKEGCLDMRRIGYSPNKHIEGKELWTSTPVISDHKGLQYSVPSQDVRVYRIKK</sequence>
<evidence type="ECO:0000256" key="2">
    <source>
        <dbReference type="ARBA" id="ARBA00022801"/>
    </source>
</evidence>
<dbReference type="PANTHER" id="PTHR11452:SF75">
    <property type="entry name" value="ALPHA-GALACTOSIDASE MEL1"/>
    <property type="match status" value="1"/>
</dbReference>
<evidence type="ECO:0000313" key="4">
    <source>
        <dbReference type="EMBL" id="SHF02829.1"/>
    </source>
</evidence>
<dbReference type="GO" id="GO:0005975">
    <property type="term" value="P:carbohydrate metabolic process"/>
    <property type="evidence" value="ECO:0007669"/>
    <property type="project" value="InterPro"/>
</dbReference>
<keyword evidence="5" id="KW-1185">Reference proteome</keyword>
<evidence type="ECO:0000256" key="3">
    <source>
        <dbReference type="ARBA" id="ARBA00023295"/>
    </source>
</evidence>
<evidence type="ECO:0000256" key="1">
    <source>
        <dbReference type="ARBA" id="ARBA00009743"/>
    </source>
</evidence>
<comment type="similarity">
    <text evidence="1">Belongs to the glycosyl hydrolase 27 family.</text>
</comment>
<keyword evidence="2" id="KW-0378">Hydrolase</keyword>
<organism evidence="4 5">
    <name type="scientific">Bacteroides faecichinchillae</name>
    <dbReference type="NCBI Taxonomy" id="871325"/>
    <lineage>
        <taxon>Bacteria</taxon>
        <taxon>Pseudomonadati</taxon>
        <taxon>Bacteroidota</taxon>
        <taxon>Bacteroidia</taxon>
        <taxon>Bacteroidales</taxon>
        <taxon>Bacteroidaceae</taxon>
        <taxon>Bacteroides</taxon>
    </lineage>
</organism>
<dbReference type="RefSeq" id="WP_175551320.1">
    <property type="nucleotide sequence ID" value="NZ_FQVD01000010.1"/>
</dbReference>
<dbReference type="InterPro" id="IPR002241">
    <property type="entry name" value="Glyco_hydro_27"/>
</dbReference>
<dbReference type="Gene3D" id="3.20.20.70">
    <property type="entry name" value="Aldolase class I"/>
    <property type="match status" value="1"/>
</dbReference>
<protein>
    <submittedName>
        <fullName evidence="4">Alpha-galactosidase</fullName>
    </submittedName>
</protein>
<dbReference type="Proteomes" id="UP000184436">
    <property type="component" value="Unassembled WGS sequence"/>
</dbReference>
<dbReference type="GO" id="GO:0004553">
    <property type="term" value="F:hydrolase activity, hydrolyzing O-glycosyl compounds"/>
    <property type="evidence" value="ECO:0007669"/>
    <property type="project" value="InterPro"/>
</dbReference>
<gene>
    <name evidence="4" type="ORF">SAMN05444349_11040</name>
</gene>
<dbReference type="STRING" id="871325.SAMN05444349_11040"/>
<dbReference type="PANTHER" id="PTHR11452">
    <property type="entry name" value="ALPHA-GALACTOSIDASE/ALPHA-N-ACETYLGALACTOSAMINIDASE"/>
    <property type="match status" value="1"/>
</dbReference>
<evidence type="ECO:0000313" key="5">
    <source>
        <dbReference type="Proteomes" id="UP000184436"/>
    </source>
</evidence>
<dbReference type="InterPro" id="IPR013785">
    <property type="entry name" value="Aldolase_TIM"/>
</dbReference>